<keyword evidence="3" id="KW-1185">Reference proteome</keyword>
<keyword evidence="1" id="KW-1133">Transmembrane helix</keyword>
<dbReference type="RefSeq" id="WP_379901949.1">
    <property type="nucleotide sequence ID" value="NZ_JBHULM010000007.1"/>
</dbReference>
<feature type="transmembrane region" description="Helical" evidence="1">
    <location>
        <begin position="77"/>
        <end position="96"/>
    </location>
</feature>
<comment type="caution">
    <text evidence="2">The sequence shown here is derived from an EMBL/GenBank/DDBJ whole genome shotgun (WGS) entry which is preliminary data.</text>
</comment>
<name>A0ABW5JZ24_9FLAO</name>
<evidence type="ECO:0000313" key="3">
    <source>
        <dbReference type="Proteomes" id="UP001597467"/>
    </source>
</evidence>
<gene>
    <name evidence="2" type="ORF">ACFSSB_05775</name>
</gene>
<dbReference type="EMBL" id="JBHULM010000007">
    <property type="protein sequence ID" value="MFD2541823.1"/>
    <property type="molecule type" value="Genomic_DNA"/>
</dbReference>
<protein>
    <submittedName>
        <fullName evidence="2">Uncharacterized protein</fullName>
    </submittedName>
</protein>
<accession>A0ABW5JZ24</accession>
<sequence length="162" mass="18356">MKTNLNNIEESGFKVPENYFENLEASILSHVNLKDKATDAGFTVPKDYFSKVEDAILTKATKKEPVKVIPLINKKTIFYISSVAAAILLLFNLNIFNNKVTYDALAYDTVENYVLNEDIATEELATLFNEVDFSEEGFEAISFSDEAIQDYINDNIELNDLY</sequence>
<evidence type="ECO:0000313" key="2">
    <source>
        <dbReference type="EMBL" id="MFD2541823.1"/>
    </source>
</evidence>
<dbReference type="Proteomes" id="UP001597467">
    <property type="component" value="Unassembled WGS sequence"/>
</dbReference>
<reference evidence="3" key="1">
    <citation type="journal article" date="2019" name="Int. J. Syst. Evol. Microbiol.">
        <title>The Global Catalogue of Microorganisms (GCM) 10K type strain sequencing project: providing services to taxonomists for standard genome sequencing and annotation.</title>
        <authorList>
            <consortium name="The Broad Institute Genomics Platform"/>
            <consortium name="The Broad Institute Genome Sequencing Center for Infectious Disease"/>
            <person name="Wu L."/>
            <person name="Ma J."/>
        </authorList>
    </citation>
    <scope>NUCLEOTIDE SEQUENCE [LARGE SCALE GENOMIC DNA]</scope>
    <source>
        <strain evidence="3">KCTC 42808</strain>
    </source>
</reference>
<keyword evidence="1" id="KW-0472">Membrane</keyword>
<proteinExistence type="predicted"/>
<keyword evidence="1" id="KW-0812">Transmembrane</keyword>
<evidence type="ECO:0000256" key="1">
    <source>
        <dbReference type="SAM" id="Phobius"/>
    </source>
</evidence>
<organism evidence="2 3">
    <name type="scientific">Lacinutrix gracilariae</name>
    <dbReference type="NCBI Taxonomy" id="1747198"/>
    <lineage>
        <taxon>Bacteria</taxon>
        <taxon>Pseudomonadati</taxon>
        <taxon>Bacteroidota</taxon>
        <taxon>Flavobacteriia</taxon>
        <taxon>Flavobacteriales</taxon>
        <taxon>Flavobacteriaceae</taxon>
        <taxon>Lacinutrix</taxon>
    </lineage>
</organism>